<dbReference type="AlphaFoldDB" id="A0A6J7JV62"/>
<dbReference type="NCBIfam" id="TIGR02532">
    <property type="entry name" value="IV_pilin_GFxxxE"/>
    <property type="match status" value="1"/>
</dbReference>
<dbReference type="PANTHER" id="PTHR30093">
    <property type="entry name" value="GENERAL SECRETION PATHWAY PROTEIN G"/>
    <property type="match status" value="1"/>
</dbReference>
<keyword evidence="1" id="KW-0812">Transmembrane</keyword>
<organism evidence="2">
    <name type="scientific">freshwater metagenome</name>
    <dbReference type="NCBI Taxonomy" id="449393"/>
    <lineage>
        <taxon>unclassified sequences</taxon>
        <taxon>metagenomes</taxon>
        <taxon>ecological metagenomes</taxon>
    </lineage>
</organism>
<proteinExistence type="predicted"/>
<sequence>MTNQRSNTQLSEQQLGALRRGDNRESGFSLVELMVVVMILGVLLAVALPTFLGATKPASDRRAETVLHTALLAARASVSAEAGYANLSTGRLFAAEGSIRFIAAGFDADATRSEASVSFGNYGGIDFFVAVTRSASGTCFYILDRADAPTGFRTDKASTCRADAVDLNGGWSDSW</sequence>
<evidence type="ECO:0000256" key="1">
    <source>
        <dbReference type="SAM" id="Phobius"/>
    </source>
</evidence>
<reference evidence="2" key="1">
    <citation type="submission" date="2020-05" db="EMBL/GenBank/DDBJ databases">
        <authorList>
            <person name="Chiriac C."/>
            <person name="Salcher M."/>
            <person name="Ghai R."/>
            <person name="Kavagutti S V."/>
        </authorList>
    </citation>
    <scope>NUCLEOTIDE SEQUENCE</scope>
</reference>
<dbReference type="InterPro" id="IPR045584">
    <property type="entry name" value="Pilin-like"/>
</dbReference>
<dbReference type="PROSITE" id="PS00409">
    <property type="entry name" value="PROKAR_NTER_METHYL"/>
    <property type="match status" value="1"/>
</dbReference>
<dbReference type="EMBL" id="CAFBNL010000014">
    <property type="protein sequence ID" value="CAB4946529.1"/>
    <property type="molecule type" value="Genomic_DNA"/>
</dbReference>
<dbReference type="InterPro" id="IPR012902">
    <property type="entry name" value="N_methyl_site"/>
</dbReference>
<feature type="transmembrane region" description="Helical" evidence="1">
    <location>
        <begin position="28"/>
        <end position="52"/>
    </location>
</feature>
<protein>
    <submittedName>
        <fullName evidence="2">Unannotated protein</fullName>
    </submittedName>
</protein>
<dbReference type="Pfam" id="PF07963">
    <property type="entry name" value="N_methyl"/>
    <property type="match status" value="1"/>
</dbReference>
<dbReference type="SUPFAM" id="SSF54523">
    <property type="entry name" value="Pili subunits"/>
    <property type="match status" value="1"/>
</dbReference>
<name>A0A6J7JV62_9ZZZZ</name>
<keyword evidence="1" id="KW-0472">Membrane</keyword>
<dbReference type="Gene3D" id="3.30.700.10">
    <property type="entry name" value="Glycoprotein, Type 4 Pilin"/>
    <property type="match status" value="1"/>
</dbReference>
<evidence type="ECO:0000313" key="2">
    <source>
        <dbReference type="EMBL" id="CAB4946529.1"/>
    </source>
</evidence>
<keyword evidence="1" id="KW-1133">Transmembrane helix</keyword>
<accession>A0A6J7JV62</accession>
<gene>
    <name evidence="2" type="ORF">UFOPK3789_00413</name>
</gene>